<organism evidence="4 5">
    <name type="scientific">Symbiodinium pilosum</name>
    <name type="common">Dinoflagellate</name>
    <dbReference type="NCBI Taxonomy" id="2952"/>
    <lineage>
        <taxon>Eukaryota</taxon>
        <taxon>Sar</taxon>
        <taxon>Alveolata</taxon>
        <taxon>Dinophyceae</taxon>
        <taxon>Suessiales</taxon>
        <taxon>Symbiodiniaceae</taxon>
        <taxon>Symbiodinium</taxon>
    </lineage>
</organism>
<dbReference type="OrthoDB" id="5809458at2759"/>
<proteinExistence type="inferred from homology"/>
<dbReference type="PANTHER" id="PTHR12289:SF41">
    <property type="entry name" value="FAILED AXON CONNECTIONS-RELATED"/>
    <property type="match status" value="1"/>
</dbReference>
<dbReference type="NCBIfam" id="NF004858">
    <property type="entry name" value="PRK06213.1"/>
    <property type="match status" value="1"/>
</dbReference>
<dbReference type="InterPro" id="IPR012336">
    <property type="entry name" value="Thioredoxin-like_fold"/>
</dbReference>
<dbReference type="SFLD" id="SFLDS00019">
    <property type="entry name" value="Glutathione_Transferase_(cytos"/>
    <property type="match status" value="1"/>
</dbReference>
<evidence type="ECO:0000259" key="2">
    <source>
        <dbReference type="Pfam" id="PF17171"/>
    </source>
</evidence>
<feature type="domain" description="Thioredoxin-like fold" evidence="3">
    <location>
        <begin position="33"/>
        <end position="129"/>
    </location>
</feature>
<dbReference type="Gene3D" id="3.90.226.10">
    <property type="entry name" value="2-enoyl-CoA Hydratase, Chain A, domain 1"/>
    <property type="match status" value="1"/>
</dbReference>
<dbReference type="SUPFAM" id="SSF47616">
    <property type="entry name" value="GST C-terminal domain-like"/>
    <property type="match status" value="1"/>
</dbReference>
<dbReference type="CDD" id="cd06558">
    <property type="entry name" value="crotonase-like"/>
    <property type="match status" value="1"/>
</dbReference>
<dbReference type="InterPro" id="IPR050931">
    <property type="entry name" value="Mito_Protein_Transport_Metaxin"/>
</dbReference>
<dbReference type="GO" id="GO:0005737">
    <property type="term" value="C:cytoplasm"/>
    <property type="evidence" value="ECO:0007669"/>
    <property type="project" value="TreeGrafter"/>
</dbReference>
<dbReference type="SFLD" id="SFLDG01200">
    <property type="entry name" value="SUF1.1"/>
    <property type="match status" value="1"/>
</dbReference>
<dbReference type="SFLD" id="SFLDG01180">
    <property type="entry name" value="SUF1"/>
    <property type="match status" value="1"/>
</dbReference>
<dbReference type="Gene3D" id="3.40.30.10">
    <property type="entry name" value="Glutaredoxin"/>
    <property type="match status" value="1"/>
</dbReference>
<keyword evidence="5" id="KW-1185">Reference proteome</keyword>
<dbReference type="InterPro" id="IPR001753">
    <property type="entry name" value="Enoyl-CoA_hydra/iso"/>
</dbReference>
<dbReference type="Gene3D" id="1.20.1050.10">
    <property type="match status" value="1"/>
</dbReference>
<evidence type="ECO:0000313" key="5">
    <source>
        <dbReference type="Proteomes" id="UP000649617"/>
    </source>
</evidence>
<feature type="domain" description="Metaxin glutathione S-transferase" evidence="2">
    <location>
        <begin position="179"/>
        <end position="241"/>
    </location>
</feature>
<dbReference type="PANTHER" id="PTHR12289">
    <property type="entry name" value="METAXIN RELATED"/>
    <property type="match status" value="1"/>
</dbReference>
<name>A0A812NXR3_SYMPI</name>
<dbReference type="InterPro" id="IPR026928">
    <property type="entry name" value="FAX/IsoI-like"/>
</dbReference>
<dbReference type="InterPro" id="IPR036249">
    <property type="entry name" value="Thioredoxin-like_sf"/>
</dbReference>
<dbReference type="Pfam" id="PF17171">
    <property type="entry name" value="GST_C_6"/>
    <property type="match status" value="1"/>
</dbReference>
<comment type="similarity">
    <text evidence="1">Belongs to the FAX family.</text>
</comment>
<dbReference type="SUPFAM" id="SSF52096">
    <property type="entry name" value="ClpP/crotonase"/>
    <property type="match status" value="1"/>
</dbReference>
<dbReference type="Pfam" id="PF17172">
    <property type="entry name" value="GST_N_4"/>
    <property type="match status" value="1"/>
</dbReference>
<dbReference type="InterPro" id="IPR029045">
    <property type="entry name" value="ClpP/crotonase-like_dom_sf"/>
</dbReference>
<dbReference type="InterPro" id="IPR036282">
    <property type="entry name" value="Glutathione-S-Trfase_C_sf"/>
</dbReference>
<reference evidence="4" key="1">
    <citation type="submission" date="2021-02" db="EMBL/GenBank/DDBJ databases">
        <authorList>
            <person name="Dougan E. K."/>
            <person name="Rhodes N."/>
            <person name="Thang M."/>
            <person name="Chan C."/>
        </authorList>
    </citation>
    <scope>NUCLEOTIDE SEQUENCE</scope>
</reference>
<comment type="caution">
    <text evidence="4">The sequence shown here is derived from an EMBL/GenBank/DDBJ whole genome shotgun (WGS) entry which is preliminary data.</text>
</comment>
<evidence type="ECO:0000256" key="1">
    <source>
        <dbReference type="ARBA" id="ARBA00006475"/>
    </source>
</evidence>
<gene>
    <name evidence="4" type="primary">fax</name>
    <name evidence="4" type="ORF">SPIL2461_LOCUS7089</name>
</gene>
<dbReference type="Pfam" id="PF00378">
    <property type="entry name" value="ECH_1"/>
    <property type="match status" value="1"/>
</dbReference>
<dbReference type="Proteomes" id="UP000649617">
    <property type="component" value="Unassembled WGS sequence"/>
</dbReference>
<dbReference type="SUPFAM" id="SSF52833">
    <property type="entry name" value="Thioredoxin-like"/>
    <property type="match status" value="1"/>
</dbReference>
<evidence type="ECO:0000313" key="4">
    <source>
        <dbReference type="EMBL" id="CAE7312089.1"/>
    </source>
</evidence>
<dbReference type="EMBL" id="CAJNIZ010011112">
    <property type="protein sequence ID" value="CAE7312089.1"/>
    <property type="molecule type" value="Genomic_DNA"/>
</dbReference>
<dbReference type="SMR" id="A0A812NXR3"/>
<dbReference type="AlphaFoldDB" id="A0A812NXR3"/>
<dbReference type="InterPro" id="IPR040079">
    <property type="entry name" value="Glutathione_S-Trfase"/>
</dbReference>
<accession>A0A812NXR3</accession>
<dbReference type="InterPro" id="IPR033468">
    <property type="entry name" value="Metaxin_GST"/>
</dbReference>
<sequence length="454" mass="49076">MNNDQSVANAHTNVPAMTLVTLGGAFDMRNVSPFCLKIEMLMQSLGLKFDLAEQPDPRKAPKGKLPYLEVDGKTLPDSELITEYLNEITHGAVYAGLTSQQQAYGVALARLAEDHLYWLMVASRWLDDSWWPNVVDGFFHIAPAIIRPLVAGAARRQVRQTYDLQGLGRHSISEQRGFAERDLQALQDAVADQNFLFGDTPNIFDFTVAGVMSGIYDNRPPTWLTEMAQNYSKLQAYTERVASNVATIGMDDGKANAVGHNFIDNMNEALDRAEKEAQAVLITGREGVFSGGFDLKEFAKGVDATNALVNKGAAMLLRLFKHPQPLVVACAGHAVAAGAFTLLAADTRIGVSGPFKIGLNETVIGMTLPTFGLQLAAARLSKRLQTKATIQGHLFAPEEALDAGFLDQVVSPDLLIDTAFSIAVELAQLPTGAYAANKLAVRAPYIAVIESSLG</sequence>
<protein>
    <submittedName>
        <fullName evidence="4">Fax protein</fullName>
    </submittedName>
</protein>
<evidence type="ECO:0000259" key="3">
    <source>
        <dbReference type="Pfam" id="PF17172"/>
    </source>
</evidence>